<evidence type="ECO:0000259" key="1">
    <source>
        <dbReference type="Pfam" id="PF13191"/>
    </source>
</evidence>
<protein>
    <recommendedName>
        <fullName evidence="1">Orc1-like AAA ATPase domain-containing protein</fullName>
    </recommendedName>
</protein>
<dbReference type="PANTHER" id="PTHR47691">
    <property type="entry name" value="REGULATOR-RELATED"/>
    <property type="match status" value="1"/>
</dbReference>
<dbReference type="InterPro" id="IPR027417">
    <property type="entry name" value="P-loop_NTPase"/>
</dbReference>
<dbReference type="SMART" id="SM00028">
    <property type="entry name" value="TPR"/>
    <property type="match status" value="2"/>
</dbReference>
<gene>
    <name evidence="2" type="ORF">KDW_43760</name>
</gene>
<organism evidence="2 3">
    <name type="scientific">Dictyobacter vulcani</name>
    <dbReference type="NCBI Taxonomy" id="2607529"/>
    <lineage>
        <taxon>Bacteria</taxon>
        <taxon>Bacillati</taxon>
        <taxon>Chloroflexota</taxon>
        <taxon>Ktedonobacteria</taxon>
        <taxon>Ktedonobacterales</taxon>
        <taxon>Dictyobacteraceae</taxon>
        <taxon>Dictyobacter</taxon>
    </lineage>
</organism>
<sequence length="843" mass="94387">MDAIQFGKWMSERRRKRGWSSQRALVEVVQQDPLFKDTHISEDFLARLEAGRLAYPFRRNVRQQLFVLAWFLCTTPREVQTYLHTASLRELSPEENVLVQRLYAHVSGAAAPKIELLPVRPQHLVGREALIQQMLDQLGSMPAGLYALTGMPGVGKSALAAELVHRLAADSQRRLFQNGIITLSCKGRQGTAGLLTVLNELMTILSSPEENGSRSRSQAAVFSDRGVHDDKALISLFQQMDSNLAYMVDRLRMLLLDKNMLFLLDDVDPQFPLREALDALLASTPDKVQVGQRIVLTTSRYIPAPALVSLHQHVQPLLHADACMLLELLISSDTHNFVVLSEEDRQEALGKICTALGYLPLAIELAANALAVRGIPLKLLAANICIDPLHRLLDDAGILATLFEQAFSNVQQEQRERFALLSLLGPQVFSLECAAALSTTSWREEKNEQMDPLSLFASAYATSRSTDTSEGYMVSTTRPLEQQSVDSTYVAFETLTNTALELGYFVNSSLLERTSDTTTGDNPQYLLHPLLYAYAHVYLQRLERKRIELAWYNTQAYAEAYLERYQGNIVMLERECGVLLEVFARACQEQRHERVMHWAAKLAIITARMHDAGIAIRLLQAGIQASSQLENQYQQAFLSIHLGHLYCSQGRIDKARLCWEECLQIAQALGHPAYLWRPYLFLAHLEYIQGNLAAARAHVDTFLLRTRESGDLRSLALAYFKRGLYGRELGELETAYNDVYAALSLLGMLKNDPSFADQLLEAEAQAELARISGDYASSQECTTQAWNLGLQVSDAYTRAILLFVQARFALHSGHPQEAAGLASHILKQAPTAMHLHKQVTNLT</sequence>
<dbReference type="EMBL" id="BKZW01000002">
    <property type="protein sequence ID" value="GER90214.1"/>
    <property type="molecule type" value="Genomic_DNA"/>
</dbReference>
<keyword evidence="3" id="KW-1185">Reference proteome</keyword>
<feature type="domain" description="Orc1-like AAA ATPase" evidence="1">
    <location>
        <begin position="124"/>
        <end position="286"/>
    </location>
</feature>
<comment type="caution">
    <text evidence="2">The sequence shown here is derived from an EMBL/GenBank/DDBJ whole genome shotgun (WGS) entry which is preliminary data.</text>
</comment>
<dbReference type="InterPro" id="IPR011990">
    <property type="entry name" value="TPR-like_helical_dom_sf"/>
</dbReference>
<dbReference type="Gene3D" id="3.40.50.300">
    <property type="entry name" value="P-loop containing nucleotide triphosphate hydrolases"/>
    <property type="match status" value="1"/>
</dbReference>
<accession>A0A5J4KLA6</accession>
<dbReference type="AlphaFoldDB" id="A0A5J4KLA6"/>
<dbReference type="Gene3D" id="1.25.40.10">
    <property type="entry name" value="Tetratricopeptide repeat domain"/>
    <property type="match status" value="1"/>
</dbReference>
<dbReference type="Proteomes" id="UP000326912">
    <property type="component" value="Unassembled WGS sequence"/>
</dbReference>
<proteinExistence type="predicted"/>
<evidence type="ECO:0000313" key="2">
    <source>
        <dbReference type="EMBL" id="GER90214.1"/>
    </source>
</evidence>
<dbReference type="SUPFAM" id="SSF52540">
    <property type="entry name" value="P-loop containing nucleoside triphosphate hydrolases"/>
    <property type="match status" value="1"/>
</dbReference>
<dbReference type="SUPFAM" id="SSF48452">
    <property type="entry name" value="TPR-like"/>
    <property type="match status" value="1"/>
</dbReference>
<name>A0A5J4KLA6_9CHLR</name>
<dbReference type="InterPro" id="IPR019734">
    <property type="entry name" value="TPR_rpt"/>
</dbReference>
<dbReference type="PANTHER" id="PTHR47691:SF3">
    <property type="entry name" value="HTH-TYPE TRANSCRIPTIONAL REGULATOR RV0890C-RELATED"/>
    <property type="match status" value="1"/>
</dbReference>
<dbReference type="InterPro" id="IPR041664">
    <property type="entry name" value="AAA_16"/>
</dbReference>
<dbReference type="Pfam" id="PF13191">
    <property type="entry name" value="AAA_16"/>
    <property type="match status" value="1"/>
</dbReference>
<evidence type="ECO:0000313" key="3">
    <source>
        <dbReference type="Proteomes" id="UP000326912"/>
    </source>
</evidence>
<reference evidence="2 3" key="1">
    <citation type="submission" date="2019-10" db="EMBL/GenBank/DDBJ databases">
        <title>Dictyobacter vulcani sp. nov., within the class Ktedonobacteria, isolated from soil of volcanic Mt. Zao.</title>
        <authorList>
            <person name="Zheng Y."/>
            <person name="Wang C.M."/>
            <person name="Sakai Y."/>
            <person name="Abe K."/>
            <person name="Yokota A."/>
            <person name="Yabe S."/>
        </authorList>
    </citation>
    <scope>NUCLEOTIDE SEQUENCE [LARGE SCALE GENOMIC DNA]</scope>
    <source>
        <strain evidence="2 3">W12</strain>
    </source>
</reference>